<feature type="transmembrane region" description="Helical" evidence="9">
    <location>
        <begin position="192"/>
        <end position="213"/>
    </location>
</feature>
<feature type="transmembrane region" description="Helical" evidence="9">
    <location>
        <begin position="248"/>
        <end position="268"/>
    </location>
</feature>
<evidence type="ECO:0000256" key="3">
    <source>
        <dbReference type="ARBA" id="ARBA00022692"/>
    </source>
</evidence>
<dbReference type="PANTHER" id="PTHR11003">
    <property type="entry name" value="POTASSIUM CHANNEL, SUBFAMILY K"/>
    <property type="match status" value="1"/>
</dbReference>
<evidence type="ECO:0000313" key="11">
    <source>
        <dbReference type="EMBL" id="VDM30636.1"/>
    </source>
</evidence>
<feature type="domain" description="Potassium channel" evidence="10">
    <location>
        <begin position="99"/>
        <end position="155"/>
    </location>
</feature>
<dbReference type="GO" id="GO:0030322">
    <property type="term" value="P:stabilization of membrane potential"/>
    <property type="evidence" value="ECO:0007669"/>
    <property type="project" value="TreeGrafter"/>
</dbReference>
<evidence type="ECO:0000313" key="13">
    <source>
        <dbReference type="WBParaSite" id="TTAC_0000644201-mRNA-1"/>
    </source>
</evidence>
<keyword evidence="12" id="KW-1185">Reference proteome</keyword>
<keyword evidence="2 8" id="KW-0813">Transport</keyword>
<dbReference type="EMBL" id="UYWX01020303">
    <property type="protein sequence ID" value="VDM30636.1"/>
    <property type="molecule type" value="Genomic_DNA"/>
</dbReference>
<dbReference type="SUPFAM" id="SSF81324">
    <property type="entry name" value="Voltage-gated potassium channels"/>
    <property type="match status" value="2"/>
</dbReference>
<organism evidence="13">
    <name type="scientific">Hydatigena taeniaeformis</name>
    <name type="common">Feline tapeworm</name>
    <name type="synonym">Taenia taeniaeformis</name>
    <dbReference type="NCBI Taxonomy" id="6205"/>
    <lineage>
        <taxon>Eukaryota</taxon>
        <taxon>Metazoa</taxon>
        <taxon>Spiralia</taxon>
        <taxon>Lophotrochozoa</taxon>
        <taxon>Platyhelminthes</taxon>
        <taxon>Cestoda</taxon>
        <taxon>Eucestoda</taxon>
        <taxon>Cyclophyllidea</taxon>
        <taxon>Taeniidae</taxon>
        <taxon>Hydatigera</taxon>
    </lineage>
</organism>
<keyword evidence="7 8" id="KW-0407">Ion channel</keyword>
<protein>
    <submittedName>
        <fullName evidence="13">TWiK family of potassium channels protein 7</fullName>
    </submittedName>
</protein>
<evidence type="ECO:0000256" key="6">
    <source>
        <dbReference type="ARBA" id="ARBA00023136"/>
    </source>
</evidence>
<feature type="domain" description="Potassium channel" evidence="10">
    <location>
        <begin position="197"/>
        <end position="275"/>
    </location>
</feature>
<evidence type="ECO:0000313" key="12">
    <source>
        <dbReference type="Proteomes" id="UP000274429"/>
    </source>
</evidence>
<dbReference type="GO" id="GO:0005886">
    <property type="term" value="C:plasma membrane"/>
    <property type="evidence" value="ECO:0007669"/>
    <property type="project" value="TreeGrafter"/>
</dbReference>
<feature type="transmembrane region" description="Helical" evidence="9">
    <location>
        <begin position="12"/>
        <end position="29"/>
    </location>
</feature>
<evidence type="ECO:0000256" key="1">
    <source>
        <dbReference type="ARBA" id="ARBA00004141"/>
    </source>
</evidence>
<comment type="subcellular location">
    <subcellularLocation>
        <location evidence="1">Membrane</location>
        <topology evidence="1">Multi-pass membrane protein</topology>
    </subcellularLocation>
</comment>
<dbReference type="AlphaFoldDB" id="A0A0R3X021"/>
<dbReference type="Proteomes" id="UP000274429">
    <property type="component" value="Unassembled WGS sequence"/>
</dbReference>
<evidence type="ECO:0000256" key="5">
    <source>
        <dbReference type="ARBA" id="ARBA00023065"/>
    </source>
</evidence>
<keyword evidence="5 8" id="KW-0406">Ion transport</keyword>
<dbReference type="WBParaSite" id="TTAC_0000644201-mRNA-1">
    <property type="protein sequence ID" value="TTAC_0000644201-mRNA-1"/>
    <property type="gene ID" value="TTAC_0000644201"/>
</dbReference>
<dbReference type="InterPro" id="IPR003280">
    <property type="entry name" value="2pore_dom_K_chnl"/>
</dbReference>
<keyword evidence="6 9" id="KW-0472">Membrane</keyword>
<name>A0A0R3X021_HYDTA</name>
<reference evidence="13" key="1">
    <citation type="submission" date="2016-04" db="UniProtKB">
        <authorList>
            <consortium name="WormBaseParasite"/>
        </authorList>
    </citation>
    <scope>IDENTIFICATION</scope>
</reference>
<dbReference type="STRING" id="6205.A0A0R3X021"/>
<dbReference type="InterPro" id="IPR013099">
    <property type="entry name" value="K_chnl_dom"/>
</dbReference>
<reference evidence="11 12" key="2">
    <citation type="submission" date="2018-11" db="EMBL/GenBank/DDBJ databases">
        <authorList>
            <consortium name="Pathogen Informatics"/>
        </authorList>
    </citation>
    <scope>NUCLEOTIDE SEQUENCE [LARGE SCALE GENOMIC DNA]</scope>
</reference>
<feature type="transmembrane region" description="Helical" evidence="9">
    <location>
        <begin position="101"/>
        <end position="119"/>
    </location>
</feature>
<evidence type="ECO:0000256" key="4">
    <source>
        <dbReference type="ARBA" id="ARBA00022989"/>
    </source>
</evidence>
<gene>
    <name evidence="11" type="ORF">TTAC_LOCUS6427</name>
</gene>
<keyword evidence="3 8" id="KW-0812">Transmembrane</keyword>
<accession>A0A0R3X021</accession>
<proteinExistence type="inferred from homology"/>
<dbReference type="GO" id="GO:0022841">
    <property type="term" value="F:potassium ion leak channel activity"/>
    <property type="evidence" value="ECO:0007669"/>
    <property type="project" value="TreeGrafter"/>
</dbReference>
<dbReference type="PANTHER" id="PTHR11003:SF335">
    <property type="entry name" value="POTASSIUM CHANNEL DOMAIN-CONTAINING PROTEIN"/>
    <property type="match status" value="1"/>
</dbReference>
<evidence type="ECO:0000256" key="2">
    <source>
        <dbReference type="ARBA" id="ARBA00022448"/>
    </source>
</evidence>
<evidence type="ECO:0000256" key="7">
    <source>
        <dbReference type="ARBA" id="ARBA00023303"/>
    </source>
</evidence>
<comment type="similarity">
    <text evidence="8">Belongs to the two pore domain potassium channel (TC 1.A.1.8) family.</text>
</comment>
<dbReference type="PRINTS" id="PR01333">
    <property type="entry name" value="2POREKCHANEL"/>
</dbReference>
<keyword evidence="4 9" id="KW-1133">Transmembrane helix</keyword>
<evidence type="ECO:0000256" key="8">
    <source>
        <dbReference type="RuleBase" id="RU003857"/>
    </source>
</evidence>
<dbReference type="Gene3D" id="1.10.287.70">
    <property type="match status" value="1"/>
</dbReference>
<dbReference type="Pfam" id="PF07885">
    <property type="entry name" value="Ion_trans_2"/>
    <property type="match status" value="2"/>
</dbReference>
<evidence type="ECO:0000256" key="9">
    <source>
        <dbReference type="SAM" id="Phobius"/>
    </source>
</evidence>
<feature type="transmembrane region" description="Helical" evidence="9">
    <location>
        <begin position="225"/>
        <end position="242"/>
    </location>
</feature>
<dbReference type="OrthoDB" id="297496at2759"/>
<evidence type="ECO:0000259" key="10">
    <source>
        <dbReference type="Pfam" id="PF07885"/>
    </source>
</evidence>
<dbReference type="GO" id="GO:0015271">
    <property type="term" value="F:outward rectifier potassium channel activity"/>
    <property type="evidence" value="ECO:0007669"/>
    <property type="project" value="TreeGrafter"/>
</dbReference>
<sequence>MKVPRQLLNSTAGLSICLLILTLAGAYIFNKIEGAAEIRTRIQAAKARQRIFVLAQELADEGDDADWSKLVTQVDKYRNKLLQAWKAGNDELGAEIKPPSWSFWGSLYYCITLFTTIGYGNVFPNTTTGRIITICYGLIAIPLCSMVVNRMSKAIARILKAIYLMTLDTSGIPVGLRDAYHRAGSDFDFSLITSFGLLVIYAIFSGVVYCWGIGETATAWSPLDAVYFAFISITSIGLGDIVPTSDVFLNLASLTYILVGLALMNLFFTRLIQLTEAQLERLSGSASDASGALQAGSTNPMQSRYALGGSGRFAAGALANSTTQNYH</sequence>
<feature type="transmembrane region" description="Helical" evidence="9">
    <location>
        <begin position="161"/>
        <end position="180"/>
    </location>
</feature>